<dbReference type="InterPro" id="IPR032454">
    <property type="entry name" value="Histone_H2A_C"/>
</dbReference>
<evidence type="ECO:0000313" key="13">
    <source>
        <dbReference type="Proteomes" id="UP001630127"/>
    </source>
</evidence>
<evidence type="ECO:0000259" key="10">
    <source>
        <dbReference type="Pfam" id="PF00125"/>
    </source>
</evidence>
<evidence type="ECO:0000256" key="6">
    <source>
        <dbReference type="ARBA" id="ARBA00023242"/>
    </source>
</evidence>
<sequence>MEAKKPTEVAGGRKSGDRKKRISRSVRAGLRFPVGRIARFLKRGRYARRTGATAPVYMAAVLEYLAADVLELAGNAARDNMKKRINPRHLQLAVRIDRELEKLVEGVTIPGGGFLPNIHWALLPKKASRPKSPKKATLGLLFDNTEF</sequence>
<dbReference type="AlphaFoldDB" id="A0ABD2Z9A0"/>
<feature type="region of interest" description="Disordered" evidence="9">
    <location>
        <begin position="1"/>
        <end position="22"/>
    </location>
</feature>
<gene>
    <name evidence="12" type="ORF">ACH5RR_022968</name>
</gene>
<comment type="similarity">
    <text evidence="3 8">Belongs to the histone H2A family.</text>
</comment>
<dbReference type="InterPro" id="IPR009072">
    <property type="entry name" value="Histone-fold"/>
</dbReference>
<dbReference type="PANTHER" id="PTHR23430">
    <property type="entry name" value="HISTONE H2A"/>
    <property type="match status" value="1"/>
</dbReference>
<keyword evidence="7 8" id="KW-0544">Nucleosome core</keyword>
<reference evidence="12 13" key="1">
    <citation type="submission" date="2024-11" db="EMBL/GenBank/DDBJ databases">
        <title>A near-complete genome assembly of Cinchona calisaya.</title>
        <authorList>
            <person name="Lian D.C."/>
            <person name="Zhao X.W."/>
            <person name="Wei L."/>
        </authorList>
    </citation>
    <scope>NUCLEOTIDE SEQUENCE [LARGE SCALE GENOMIC DNA]</scope>
    <source>
        <tissue evidence="12">Nenye</tissue>
    </source>
</reference>
<protein>
    <recommendedName>
        <fullName evidence="8">Histone H2A</fullName>
    </recommendedName>
</protein>
<dbReference type="InterPro" id="IPR002119">
    <property type="entry name" value="Histone_H2A"/>
</dbReference>
<evidence type="ECO:0000256" key="4">
    <source>
        <dbReference type="ARBA" id="ARBA00022454"/>
    </source>
</evidence>
<dbReference type="Gene3D" id="1.10.20.10">
    <property type="entry name" value="Histone, subunit A"/>
    <property type="match status" value="1"/>
</dbReference>
<comment type="caution">
    <text evidence="12">The sequence shown here is derived from an EMBL/GenBank/DDBJ whole genome shotgun (WGS) entry which is preliminary data.</text>
</comment>
<comment type="subunit">
    <text evidence="8">The nucleosome is a histone octamer containing two molecules each of H2A, H2B, H3 and H4 assembled in one H3-H4 heterotetramer and two H2A-H2B heterodimers. The octamer wraps approximately 147 bp of DNA.</text>
</comment>
<dbReference type="EMBL" id="JBJUIK010000010">
    <property type="protein sequence ID" value="KAL3516066.1"/>
    <property type="molecule type" value="Genomic_DNA"/>
</dbReference>
<comment type="subcellular location">
    <subcellularLocation>
        <location evidence="2">Chromosome</location>
    </subcellularLocation>
    <subcellularLocation>
        <location evidence="1 8">Nucleus</location>
    </subcellularLocation>
</comment>
<evidence type="ECO:0000259" key="11">
    <source>
        <dbReference type="Pfam" id="PF16211"/>
    </source>
</evidence>
<dbReference type="PRINTS" id="PR00620">
    <property type="entry name" value="HISTONEH2A"/>
</dbReference>
<keyword evidence="4 8" id="KW-0158">Chromosome</keyword>
<evidence type="ECO:0000256" key="9">
    <source>
        <dbReference type="SAM" id="MobiDB-lite"/>
    </source>
</evidence>
<evidence type="ECO:0000256" key="8">
    <source>
        <dbReference type="RuleBase" id="RU003767"/>
    </source>
</evidence>
<dbReference type="PROSITE" id="PS00046">
    <property type="entry name" value="HISTONE_H2A"/>
    <property type="match status" value="1"/>
</dbReference>
<organism evidence="12 13">
    <name type="scientific">Cinchona calisaya</name>
    <dbReference type="NCBI Taxonomy" id="153742"/>
    <lineage>
        <taxon>Eukaryota</taxon>
        <taxon>Viridiplantae</taxon>
        <taxon>Streptophyta</taxon>
        <taxon>Embryophyta</taxon>
        <taxon>Tracheophyta</taxon>
        <taxon>Spermatophyta</taxon>
        <taxon>Magnoliopsida</taxon>
        <taxon>eudicotyledons</taxon>
        <taxon>Gunneridae</taxon>
        <taxon>Pentapetalae</taxon>
        <taxon>asterids</taxon>
        <taxon>lamiids</taxon>
        <taxon>Gentianales</taxon>
        <taxon>Rubiaceae</taxon>
        <taxon>Cinchonoideae</taxon>
        <taxon>Cinchoneae</taxon>
        <taxon>Cinchona</taxon>
    </lineage>
</organism>
<evidence type="ECO:0000256" key="7">
    <source>
        <dbReference type="ARBA" id="ARBA00023269"/>
    </source>
</evidence>
<dbReference type="Pfam" id="PF16211">
    <property type="entry name" value="Histone_H2A_C"/>
    <property type="match status" value="1"/>
</dbReference>
<evidence type="ECO:0000256" key="3">
    <source>
        <dbReference type="ARBA" id="ARBA00010691"/>
    </source>
</evidence>
<dbReference type="FunFam" id="1.10.20.10:FF:000103">
    <property type="entry name" value="Histone H2A type 1"/>
    <property type="match status" value="1"/>
</dbReference>
<dbReference type="InterPro" id="IPR007125">
    <property type="entry name" value="H2A/H2B/H3"/>
</dbReference>
<feature type="domain" description="Core Histone H2A/H2B/H3" evidence="10">
    <location>
        <begin position="17"/>
        <end position="96"/>
    </location>
</feature>
<evidence type="ECO:0000256" key="5">
    <source>
        <dbReference type="ARBA" id="ARBA00023125"/>
    </source>
</evidence>
<dbReference type="CDD" id="cd00074">
    <property type="entry name" value="HFD_H2A"/>
    <property type="match status" value="1"/>
</dbReference>
<keyword evidence="13" id="KW-1185">Reference proteome</keyword>
<evidence type="ECO:0000313" key="12">
    <source>
        <dbReference type="EMBL" id="KAL3516066.1"/>
    </source>
</evidence>
<dbReference type="SMART" id="SM00414">
    <property type="entry name" value="H2A"/>
    <property type="match status" value="1"/>
</dbReference>
<feature type="domain" description="Histone H2A C-terminal" evidence="11">
    <location>
        <begin position="99"/>
        <end position="131"/>
    </location>
</feature>
<proteinExistence type="inferred from homology"/>
<dbReference type="Proteomes" id="UP001630127">
    <property type="component" value="Unassembled WGS sequence"/>
</dbReference>
<dbReference type="GO" id="GO:0003677">
    <property type="term" value="F:DNA binding"/>
    <property type="evidence" value="ECO:0007669"/>
    <property type="project" value="UniProtKB-KW"/>
</dbReference>
<dbReference type="GO" id="GO:0000786">
    <property type="term" value="C:nucleosome"/>
    <property type="evidence" value="ECO:0007669"/>
    <property type="project" value="UniProtKB-KW"/>
</dbReference>
<dbReference type="GO" id="GO:0005634">
    <property type="term" value="C:nucleus"/>
    <property type="evidence" value="ECO:0007669"/>
    <property type="project" value="UniProtKB-SubCell"/>
</dbReference>
<dbReference type="SUPFAM" id="SSF47113">
    <property type="entry name" value="Histone-fold"/>
    <property type="match status" value="1"/>
</dbReference>
<accession>A0ABD2Z9A0</accession>
<evidence type="ECO:0000256" key="1">
    <source>
        <dbReference type="ARBA" id="ARBA00004123"/>
    </source>
</evidence>
<name>A0ABD2Z9A0_9GENT</name>
<dbReference type="InterPro" id="IPR032458">
    <property type="entry name" value="Histone_H2A_CS"/>
</dbReference>
<evidence type="ECO:0000256" key="2">
    <source>
        <dbReference type="ARBA" id="ARBA00004286"/>
    </source>
</evidence>
<keyword evidence="5 8" id="KW-0238">DNA-binding</keyword>
<keyword evidence="6 8" id="KW-0539">Nucleus</keyword>
<dbReference type="Pfam" id="PF00125">
    <property type="entry name" value="Histone"/>
    <property type="match status" value="1"/>
</dbReference>